<gene>
    <name evidence="2" type="ORF">DM860_004185</name>
</gene>
<reference evidence="2 3" key="1">
    <citation type="submission" date="2018-06" db="EMBL/GenBank/DDBJ databases">
        <title>The Genome of Cuscuta australis (Dodder) Provides Insight into the Evolution of Plant Parasitism.</title>
        <authorList>
            <person name="Liu H."/>
        </authorList>
    </citation>
    <scope>NUCLEOTIDE SEQUENCE [LARGE SCALE GENOMIC DNA]</scope>
    <source>
        <strain evidence="3">cv. Yunnan</strain>
        <tissue evidence="2">Vines</tissue>
    </source>
</reference>
<dbReference type="AlphaFoldDB" id="A0A328D056"/>
<dbReference type="EMBL" id="NQVE01000217">
    <property type="protein sequence ID" value="RAL37263.1"/>
    <property type="molecule type" value="Genomic_DNA"/>
</dbReference>
<proteinExistence type="predicted"/>
<protein>
    <recommendedName>
        <fullName evidence="1">BSD2 cysteine rich domain-containing protein</fullName>
    </recommendedName>
</protein>
<sequence>MASSSLHLQLYSAQPSLWSSRHRSIPSAIFQTKRNPPLTPPNLRLEAVNGFRDDEIQDRSTKKILAQATDNNQDVKTSSIVCANCDGNGAVLCSQCKGSGVNSIDHFNGQFKAGQLCWLCRGKNEILCGNCNGAGFTGGFMSTFDE</sequence>
<feature type="domain" description="BSD2 cysteine rich" evidence="1">
    <location>
        <begin position="79"/>
        <end position="146"/>
    </location>
</feature>
<comment type="caution">
    <text evidence="2">The sequence shown here is derived from an EMBL/GenBank/DDBJ whole genome shotgun (WGS) entry which is preliminary data.</text>
</comment>
<evidence type="ECO:0000259" key="1">
    <source>
        <dbReference type="Pfam" id="PF25436"/>
    </source>
</evidence>
<dbReference type="InterPro" id="IPR057453">
    <property type="entry name" value="BSD2_CRD"/>
</dbReference>
<evidence type="ECO:0000313" key="2">
    <source>
        <dbReference type="EMBL" id="RAL37263.1"/>
    </source>
</evidence>
<dbReference type="GO" id="GO:0101031">
    <property type="term" value="C:protein folding chaperone complex"/>
    <property type="evidence" value="ECO:0007669"/>
    <property type="project" value="TreeGrafter"/>
</dbReference>
<dbReference type="Pfam" id="PF25436">
    <property type="entry name" value="BSD2_CRD"/>
    <property type="match status" value="1"/>
</dbReference>
<dbReference type="GO" id="GO:0009570">
    <property type="term" value="C:chloroplast stroma"/>
    <property type="evidence" value="ECO:0007669"/>
    <property type="project" value="TreeGrafter"/>
</dbReference>
<organism evidence="2 3">
    <name type="scientific">Cuscuta australis</name>
    <dbReference type="NCBI Taxonomy" id="267555"/>
    <lineage>
        <taxon>Eukaryota</taxon>
        <taxon>Viridiplantae</taxon>
        <taxon>Streptophyta</taxon>
        <taxon>Embryophyta</taxon>
        <taxon>Tracheophyta</taxon>
        <taxon>Spermatophyta</taxon>
        <taxon>Magnoliopsida</taxon>
        <taxon>eudicotyledons</taxon>
        <taxon>Gunneridae</taxon>
        <taxon>Pentapetalae</taxon>
        <taxon>asterids</taxon>
        <taxon>lamiids</taxon>
        <taxon>Solanales</taxon>
        <taxon>Convolvulaceae</taxon>
        <taxon>Cuscuteae</taxon>
        <taxon>Cuscuta</taxon>
        <taxon>Cuscuta subgen. Grammica</taxon>
        <taxon>Cuscuta sect. Cleistogrammica</taxon>
    </lineage>
</organism>
<dbReference type="PANTHER" id="PTHR15852">
    <property type="entry name" value="PLASTID TRANSCRIPTIONALLY ACTIVE PROTEIN"/>
    <property type="match status" value="1"/>
</dbReference>
<dbReference type="InterPro" id="IPR036410">
    <property type="entry name" value="HSP_DnaJ_Cys-rich_dom_sf"/>
</dbReference>
<keyword evidence="3" id="KW-1185">Reference proteome</keyword>
<dbReference type="Proteomes" id="UP000249390">
    <property type="component" value="Unassembled WGS sequence"/>
</dbReference>
<name>A0A328D056_9ASTE</name>
<accession>A0A328D056</accession>
<dbReference type="GO" id="GO:0044183">
    <property type="term" value="F:protein folding chaperone"/>
    <property type="evidence" value="ECO:0007669"/>
    <property type="project" value="TreeGrafter"/>
</dbReference>
<dbReference type="PANTHER" id="PTHR15852:SF51">
    <property type="entry name" value="PROTEIN BUNDLE SHEATH DEFECTIVE 2, CHLOROPLASTIC"/>
    <property type="match status" value="1"/>
</dbReference>
<evidence type="ECO:0000313" key="3">
    <source>
        <dbReference type="Proteomes" id="UP000249390"/>
    </source>
</evidence>
<dbReference type="SUPFAM" id="SSF57938">
    <property type="entry name" value="DnaJ/Hsp40 cysteine-rich domain"/>
    <property type="match status" value="1"/>
</dbReference>